<reference evidence="2" key="1">
    <citation type="submission" date="2014-12" db="EMBL/GenBank/DDBJ databases">
        <title>Insight into the proteome of Arion vulgaris.</title>
        <authorList>
            <person name="Aradska J."/>
            <person name="Bulat T."/>
            <person name="Smidak R."/>
            <person name="Sarate P."/>
            <person name="Gangsoo J."/>
            <person name="Sialana F."/>
            <person name="Bilban M."/>
            <person name="Lubec G."/>
        </authorList>
    </citation>
    <scope>NUCLEOTIDE SEQUENCE</scope>
    <source>
        <tissue evidence="2">Skin</tissue>
    </source>
</reference>
<evidence type="ECO:0000313" key="2">
    <source>
        <dbReference type="EMBL" id="CEK84022.1"/>
    </source>
</evidence>
<evidence type="ECO:0000313" key="3">
    <source>
        <dbReference type="EMBL" id="CEK84023.1"/>
    </source>
</evidence>
<protein>
    <recommendedName>
        <fullName evidence="4">Endonuclease/exonuclease/phosphatase domain-containing protein</fullName>
    </recommendedName>
</protein>
<evidence type="ECO:0000313" key="1">
    <source>
        <dbReference type="EMBL" id="CEK84014.1"/>
    </source>
</evidence>
<dbReference type="EMBL" id="HACG01037149">
    <property type="protein sequence ID" value="CEK84014.1"/>
    <property type="molecule type" value="Transcribed_RNA"/>
</dbReference>
<organism evidence="2">
    <name type="scientific">Arion vulgaris</name>
    <dbReference type="NCBI Taxonomy" id="1028688"/>
    <lineage>
        <taxon>Eukaryota</taxon>
        <taxon>Metazoa</taxon>
        <taxon>Spiralia</taxon>
        <taxon>Lophotrochozoa</taxon>
        <taxon>Mollusca</taxon>
        <taxon>Gastropoda</taxon>
        <taxon>Heterobranchia</taxon>
        <taxon>Euthyneura</taxon>
        <taxon>Panpulmonata</taxon>
        <taxon>Eupulmonata</taxon>
        <taxon>Stylommatophora</taxon>
        <taxon>Helicina</taxon>
        <taxon>Arionoidea</taxon>
        <taxon>Arionidae</taxon>
        <taxon>Arion</taxon>
    </lineage>
</organism>
<proteinExistence type="predicted"/>
<feature type="non-terminal residue" evidence="2">
    <location>
        <position position="1"/>
    </location>
</feature>
<evidence type="ECO:0008006" key="4">
    <source>
        <dbReference type="Google" id="ProtNLM"/>
    </source>
</evidence>
<accession>A0A0B7ATU5</accession>
<dbReference type="EMBL" id="HACG01037158">
    <property type="protein sequence ID" value="CEK84023.1"/>
    <property type="molecule type" value="Transcribed_RNA"/>
</dbReference>
<sequence>HLLLHRVQNHILDGDFNCVLTDMDNIGRDRAQINRTSSRETHQCTYLVRRNHREGILDIFITPFIPDIW</sequence>
<dbReference type="AlphaFoldDB" id="A0A0B7ATU5"/>
<dbReference type="EMBL" id="HACG01037157">
    <property type="protein sequence ID" value="CEK84022.1"/>
    <property type="molecule type" value="Transcribed_RNA"/>
</dbReference>
<gene>
    <name evidence="2" type="primary">ORF140264</name>
    <name evidence="1" type="synonym">ORF140238</name>
    <name evidence="3" type="synonym">ORF140268</name>
</gene>
<name>A0A0B7ATU5_9EUPU</name>